<protein>
    <submittedName>
        <fullName evidence="5">Chromosome partitioning ATPase, Mrp family, contains Fe-S cluster</fullName>
    </submittedName>
</protein>
<keyword evidence="2" id="KW-0067">ATP-binding</keyword>
<dbReference type="AlphaFoldDB" id="A0A1H2WNG7"/>
<dbReference type="Proteomes" id="UP000199118">
    <property type="component" value="Unassembled WGS sequence"/>
</dbReference>
<evidence type="ECO:0000313" key="6">
    <source>
        <dbReference type="Proteomes" id="UP000199118"/>
    </source>
</evidence>
<gene>
    <name evidence="5" type="ORF">SAMN05444336_102439</name>
</gene>
<keyword evidence="6" id="KW-1185">Reference proteome</keyword>
<dbReference type="Pfam" id="PF01656">
    <property type="entry name" value="CbiA"/>
    <property type="match status" value="1"/>
</dbReference>
<dbReference type="PANTHER" id="PTHR32309">
    <property type="entry name" value="TYROSINE-PROTEIN KINASE"/>
    <property type="match status" value="1"/>
</dbReference>
<feature type="domain" description="CobQ/CobB/MinD/ParA nucleotide binding" evidence="4">
    <location>
        <begin position="92"/>
        <end position="265"/>
    </location>
</feature>
<accession>A0A1H2WNG7</accession>
<feature type="compositionally biased region" description="Basic and acidic residues" evidence="3">
    <location>
        <begin position="1"/>
        <end position="16"/>
    </location>
</feature>
<dbReference type="EMBL" id="FNMZ01000002">
    <property type="protein sequence ID" value="SDW82095.1"/>
    <property type="molecule type" value="Genomic_DNA"/>
</dbReference>
<dbReference type="InterPro" id="IPR050445">
    <property type="entry name" value="Bact_polysacc_biosynth/exp"/>
</dbReference>
<evidence type="ECO:0000256" key="3">
    <source>
        <dbReference type="SAM" id="MobiDB-lite"/>
    </source>
</evidence>
<dbReference type="PANTHER" id="PTHR32309:SF31">
    <property type="entry name" value="CAPSULAR EXOPOLYSACCHARIDE FAMILY"/>
    <property type="match status" value="1"/>
</dbReference>
<dbReference type="CDD" id="cd05387">
    <property type="entry name" value="BY-kinase"/>
    <property type="match status" value="1"/>
</dbReference>
<sequence>MERIKAAINRAKEARDGGVGLADPRPPARAELSESNTPAGWLALQQLEPDEEVLTRNRVVTFSKDDPAHVPFDILRTKILRMMEANNWRTLAITSPTMSCGKTMIATNLAFSFSRQRNTRCILADVDLKRPQVRKNIGLESQLSMGDYLMGGVRPEEFFIRLGENLAIGPTAQSFRHSAELLQHPDAKKALDDMHRVLQPDIVIYDLPPLLASDDAMSFMAYADCALLIAASGITSVRNLEDCERQLSEIIPLAGVILNKYDLRSESYSYYEYDYM</sequence>
<organism evidence="5 6">
    <name type="scientific">Albimonas donghaensis</name>
    <dbReference type="NCBI Taxonomy" id="356660"/>
    <lineage>
        <taxon>Bacteria</taxon>
        <taxon>Pseudomonadati</taxon>
        <taxon>Pseudomonadota</taxon>
        <taxon>Alphaproteobacteria</taxon>
        <taxon>Rhodobacterales</taxon>
        <taxon>Paracoccaceae</taxon>
        <taxon>Albimonas</taxon>
    </lineage>
</organism>
<reference evidence="5 6" key="1">
    <citation type="submission" date="2016-10" db="EMBL/GenBank/DDBJ databases">
        <authorList>
            <person name="de Groot N.N."/>
        </authorList>
    </citation>
    <scope>NUCLEOTIDE SEQUENCE [LARGE SCALE GENOMIC DNA]</scope>
    <source>
        <strain evidence="5 6">DSM 17890</strain>
    </source>
</reference>
<proteinExistence type="predicted"/>
<dbReference type="RefSeq" id="WP_092680683.1">
    <property type="nucleotide sequence ID" value="NZ_FNMZ01000002.1"/>
</dbReference>
<dbReference type="OrthoDB" id="9775724at2"/>
<dbReference type="STRING" id="356660.SAMN05444336_102439"/>
<dbReference type="Gene3D" id="3.40.50.300">
    <property type="entry name" value="P-loop containing nucleotide triphosphate hydrolases"/>
    <property type="match status" value="1"/>
</dbReference>
<evidence type="ECO:0000259" key="4">
    <source>
        <dbReference type="Pfam" id="PF01656"/>
    </source>
</evidence>
<feature type="region of interest" description="Disordered" evidence="3">
    <location>
        <begin position="1"/>
        <end position="36"/>
    </location>
</feature>
<evidence type="ECO:0000256" key="1">
    <source>
        <dbReference type="ARBA" id="ARBA00022741"/>
    </source>
</evidence>
<dbReference type="InterPro" id="IPR002586">
    <property type="entry name" value="CobQ/CobB/MinD/ParA_Nub-bd_dom"/>
</dbReference>
<keyword evidence="1" id="KW-0547">Nucleotide-binding</keyword>
<name>A0A1H2WNG7_9RHOB</name>
<evidence type="ECO:0000256" key="2">
    <source>
        <dbReference type="ARBA" id="ARBA00022840"/>
    </source>
</evidence>
<dbReference type="InterPro" id="IPR027417">
    <property type="entry name" value="P-loop_NTPase"/>
</dbReference>
<evidence type="ECO:0000313" key="5">
    <source>
        <dbReference type="EMBL" id="SDW82095.1"/>
    </source>
</evidence>
<dbReference type="InterPro" id="IPR005702">
    <property type="entry name" value="Wzc-like_C"/>
</dbReference>
<dbReference type="SUPFAM" id="SSF52540">
    <property type="entry name" value="P-loop containing nucleoside triphosphate hydrolases"/>
    <property type="match status" value="1"/>
</dbReference>